<organism evidence="4 5">
    <name type="scientific">Agaribacter flavus</name>
    <dbReference type="NCBI Taxonomy" id="1902781"/>
    <lineage>
        <taxon>Bacteria</taxon>
        <taxon>Pseudomonadati</taxon>
        <taxon>Pseudomonadota</taxon>
        <taxon>Gammaproteobacteria</taxon>
        <taxon>Alteromonadales</taxon>
        <taxon>Alteromonadaceae</taxon>
        <taxon>Agaribacter</taxon>
    </lineage>
</organism>
<dbReference type="Pfam" id="PF00970">
    <property type="entry name" value="FAD_binding_6"/>
    <property type="match status" value="1"/>
</dbReference>
<dbReference type="PANTHER" id="PTHR42815">
    <property type="entry name" value="FAD-BINDING, PUTATIVE (AFU_ORTHOLOGUE AFUA_6G07600)-RELATED"/>
    <property type="match status" value="1"/>
</dbReference>
<dbReference type="InterPro" id="IPR017938">
    <property type="entry name" value="Riboflavin_synthase-like_b-brl"/>
</dbReference>
<dbReference type="InterPro" id="IPR012675">
    <property type="entry name" value="Beta-grasp_dom_sf"/>
</dbReference>
<dbReference type="InterPro" id="IPR008333">
    <property type="entry name" value="Cbr1-like_FAD-bd_dom"/>
</dbReference>
<dbReference type="InterPro" id="IPR012349">
    <property type="entry name" value="Split_barrel_FMN-bd"/>
</dbReference>
<reference evidence="5" key="1">
    <citation type="journal article" date="2019" name="Int. J. Syst. Evol. Microbiol.">
        <title>The Global Catalogue of Microorganisms (GCM) 10K type strain sequencing project: providing services to taxonomists for standard genome sequencing and annotation.</title>
        <authorList>
            <consortium name="The Broad Institute Genomics Platform"/>
            <consortium name="The Broad Institute Genome Sequencing Center for Infectious Disease"/>
            <person name="Wu L."/>
            <person name="Ma J."/>
        </authorList>
    </citation>
    <scope>NUCLEOTIDE SEQUENCE [LARGE SCALE GENOMIC DNA]</scope>
    <source>
        <strain evidence="5">KCTC 52473</strain>
    </source>
</reference>
<dbReference type="Gene3D" id="3.40.50.80">
    <property type="entry name" value="Nucleotide-binding domain of ferredoxin-NADP reductase (FNR) module"/>
    <property type="match status" value="1"/>
</dbReference>
<dbReference type="InterPro" id="IPR001041">
    <property type="entry name" value="2Fe-2S_ferredoxin-type"/>
</dbReference>
<dbReference type="SUPFAM" id="SSF54292">
    <property type="entry name" value="2Fe-2S ferredoxin-like"/>
    <property type="match status" value="1"/>
</dbReference>
<comment type="caution">
    <text evidence="4">The sequence shown here is derived from an EMBL/GenBank/DDBJ whole genome shotgun (WGS) entry which is preliminary data.</text>
</comment>
<dbReference type="InterPro" id="IPR017927">
    <property type="entry name" value="FAD-bd_FR_type"/>
</dbReference>
<sequence length="676" mass="75207">MKQPSTSQFHNAEIAVQERLGVADMVARYSEGFIRPAMPEQHRDFFTQLPMVVIGVPDKDGYPWAMPLHGKPGFIQSPDAKTLTIATTPALTNVLKLDFADNKKIGFLGIEPHTRRRNRMNGVLKSVKQDGFAISVEQSFGNCPQYIQKRHLNWVEGDHTHSELDFDALSLTKTLTAASIDLLNNADTFYIASRTKIFSTNERCGIDVSHRGGKPGFVKIEGNSLYFPDFSGNRFFNTLGNIHSDGRVGLFIPDYKSGSTLFIIGFARIIWDADSAAEFEGAERIVSVDIHQSLYVEHFLAMRGELEELSPSLLHTGTWPSQVQTTTKSSYQTVEIIEKVPESRDITSFYFKSVDGSETSTYLPGQFLPIKLPENSSGLPILRSYTLSQAPKKNSYRISVKREEKGLASRRLHDTMQIGDRLEIGKPAGQFTLQNNDHTVVMLSGGVGITPMIAMLEGLAQDIENGASPRKVWFVHGTQNSDTYAFSKQLNTLAKQHPWLRVYRVFSQPKPSDILSTDYDFSGRITIDLLKQILPFDHFDFYLCGSEPFMRSLYTDLTATGVMKTNIFYEFFGEGSIEENPSSPTPTAKQAEIVFTKSKITATWKPEDGTLLEFAEKQGLQPIYSCRTGNCGVCSCTKTTGAVTYDKPTSYTPDTGAVLICSAKPAVNTDTITLDL</sequence>
<dbReference type="Pfam" id="PF00111">
    <property type="entry name" value="Fer2"/>
    <property type="match status" value="1"/>
</dbReference>
<dbReference type="CDD" id="cd06184">
    <property type="entry name" value="flavohem_like_fad_nad_binding"/>
    <property type="match status" value="1"/>
</dbReference>
<keyword evidence="1" id="KW-0830">Ubiquinone</keyword>
<dbReference type="Gene3D" id="2.40.30.10">
    <property type="entry name" value="Translation factors"/>
    <property type="match status" value="1"/>
</dbReference>
<dbReference type="PRINTS" id="PR00410">
    <property type="entry name" value="PHEHYDRXLASE"/>
</dbReference>
<evidence type="ECO:0000259" key="3">
    <source>
        <dbReference type="PROSITE" id="PS51384"/>
    </source>
</evidence>
<dbReference type="SUPFAM" id="SSF52343">
    <property type="entry name" value="Ferredoxin reductase-like, C-terminal NADP-linked domain"/>
    <property type="match status" value="1"/>
</dbReference>
<evidence type="ECO:0000313" key="4">
    <source>
        <dbReference type="EMBL" id="MFC3119999.1"/>
    </source>
</evidence>
<gene>
    <name evidence="4" type="ORF">ACFOHL_00010</name>
</gene>
<dbReference type="PANTHER" id="PTHR42815:SF2">
    <property type="entry name" value="FAD-BINDING, PUTATIVE (AFU_ORTHOLOGUE AFUA_6G07600)-RELATED"/>
    <property type="match status" value="1"/>
</dbReference>
<dbReference type="InterPro" id="IPR001433">
    <property type="entry name" value="OxRdtase_FAD/NAD-bd"/>
</dbReference>
<dbReference type="PROSITE" id="PS51384">
    <property type="entry name" value="FAD_FR"/>
    <property type="match status" value="1"/>
</dbReference>
<dbReference type="Gene3D" id="3.10.20.30">
    <property type="match status" value="1"/>
</dbReference>
<dbReference type="Pfam" id="PF00175">
    <property type="entry name" value="NAD_binding_1"/>
    <property type="match status" value="1"/>
</dbReference>
<dbReference type="Gene3D" id="2.30.110.10">
    <property type="entry name" value="Electron Transport, Fmn-binding Protein, Chain A"/>
    <property type="match status" value="1"/>
</dbReference>
<keyword evidence="5" id="KW-1185">Reference proteome</keyword>
<comment type="cofactor">
    <cofactor evidence="2">
        <name>[2Fe-2S] cluster</name>
        <dbReference type="ChEBI" id="CHEBI:190135"/>
    </cofactor>
</comment>
<dbReference type="RefSeq" id="WP_376918145.1">
    <property type="nucleotide sequence ID" value="NZ_JBHRSW010000001.1"/>
</dbReference>
<dbReference type="CDD" id="cd00207">
    <property type="entry name" value="fer2"/>
    <property type="match status" value="1"/>
</dbReference>
<dbReference type="EMBL" id="JBHRSW010000001">
    <property type="protein sequence ID" value="MFC3119999.1"/>
    <property type="molecule type" value="Genomic_DNA"/>
</dbReference>
<dbReference type="SUPFAM" id="SSF50475">
    <property type="entry name" value="FMN-binding split barrel"/>
    <property type="match status" value="1"/>
</dbReference>
<dbReference type="InterPro" id="IPR039261">
    <property type="entry name" value="FNR_nucleotide-bd"/>
</dbReference>
<accession>A0ABV7FI92</accession>
<proteinExistence type="predicted"/>
<dbReference type="InterPro" id="IPR036010">
    <property type="entry name" value="2Fe-2S_ferredoxin-like_sf"/>
</dbReference>
<protein>
    <submittedName>
        <fullName evidence="4">Pyridoxamine 5'-phosphate oxidase family protein</fullName>
    </submittedName>
</protein>
<dbReference type="SUPFAM" id="SSF63380">
    <property type="entry name" value="Riboflavin synthase domain-like"/>
    <property type="match status" value="1"/>
</dbReference>
<dbReference type="PROSITE" id="PS00197">
    <property type="entry name" value="2FE2S_FER_1"/>
    <property type="match status" value="1"/>
</dbReference>
<name>A0ABV7FI92_9ALTE</name>
<dbReference type="InterPro" id="IPR006058">
    <property type="entry name" value="2Fe2S_fd_BS"/>
</dbReference>
<feature type="domain" description="FAD-binding FR-type" evidence="3">
    <location>
        <begin position="329"/>
        <end position="434"/>
    </location>
</feature>
<evidence type="ECO:0000313" key="5">
    <source>
        <dbReference type="Proteomes" id="UP001595478"/>
    </source>
</evidence>
<dbReference type="Proteomes" id="UP001595478">
    <property type="component" value="Unassembled WGS sequence"/>
</dbReference>
<evidence type="ECO:0000256" key="2">
    <source>
        <dbReference type="ARBA" id="ARBA00034078"/>
    </source>
</evidence>
<evidence type="ECO:0000256" key="1">
    <source>
        <dbReference type="ARBA" id="ARBA00023075"/>
    </source>
</evidence>